<dbReference type="Proteomes" id="UP000789390">
    <property type="component" value="Unassembled WGS sequence"/>
</dbReference>
<dbReference type="PANTHER" id="PTHR10075:SF100">
    <property type="entry name" value="FASCICLIN-2"/>
    <property type="match status" value="1"/>
</dbReference>
<keyword evidence="1" id="KW-0393">Immunoglobulin domain</keyword>
<reference evidence="3" key="1">
    <citation type="submission" date="2021-11" db="EMBL/GenBank/DDBJ databases">
        <authorList>
            <person name="Schell T."/>
        </authorList>
    </citation>
    <scope>NUCLEOTIDE SEQUENCE</scope>
    <source>
        <strain evidence="3">M5</strain>
    </source>
</reference>
<proteinExistence type="predicted"/>
<dbReference type="Gene3D" id="2.60.40.10">
    <property type="entry name" value="Immunoglobulins"/>
    <property type="match status" value="2"/>
</dbReference>
<dbReference type="GO" id="GO:0070593">
    <property type="term" value="P:dendrite self-avoidance"/>
    <property type="evidence" value="ECO:0007669"/>
    <property type="project" value="TreeGrafter"/>
</dbReference>
<dbReference type="SUPFAM" id="SSF48726">
    <property type="entry name" value="Immunoglobulin"/>
    <property type="match status" value="2"/>
</dbReference>
<sequence>MDAFAQREEEQILKQGIRTRLLCGVSQGDKPLDFSWTKDGQPLSSLFAGSRGGVNVREVDADSSALTFTNLSAVHSGRYECAASNAAGVARQSTQLFVQVPPFWSIEPRDVSVLAGQPLTVHCQADGYPKPNVTWTWISSGKLFSCFHPPN</sequence>
<dbReference type="InterPro" id="IPR013783">
    <property type="entry name" value="Ig-like_fold"/>
</dbReference>
<comment type="caution">
    <text evidence="3">The sequence shown here is derived from an EMBL/GenBank/DDBJ whole genome shotgun (WGS) entry which is preliminary data.</text>
</comment>
<dbReference type="GO" id="GO:0007156">
    <property type="term" value="P:homophilic cell adhesion via plasma membrane adhesion molecules"/>
    <property type="evidence" value="ECO:0007669"/>
    <property type="project" value="TreeGrafter"/>
</dbReference>
<accession>A0A8J2RDF3</accession>
<dbReference type="PANTHER" id="PTHR10075">
    <property type="entry name" value="BASIGIN RELATED"/>
    <property type="match status" value="1"/>
</dbReference>
<dbReference type="InterPro" id="IPR007110">
    <property type="entry name" value="Ig-like_dom"/>
</dbReference>
<feature type="domain" description="Ig-like" evidence="2">
    <location>
        <begin position="1"/>
        <end position="97"/>
    </location>
</feature>
<dbReference type="EMBL" id="CAKKLH010000021">
    <property type="protein sequence ID" value="CAH0099527.1"/>
    <property type="molecule type" value="Genomic_DNA"/>
</dbReference>
<evidence type="ECO:0000313" key="4">
    <source>
        <dbReference type="Proteomes" id="UP000789390"/>
    </source>
</evidence>
<name>A0A8J2RDF3_9CRUS</name>
<organism evidence="3 4">
    <name type="scientific">Daphnia galeata</name>
    <dbReference type="NCBI Taxonomy" id="27404"/>
    <lineage>
        <taxon>Eukaryota</taxon>
        <taxon>Metazoa</taxon>
        <taxon>Ecdysozoa</taxon>
        <taxon>Arthropoda</taxon>
        <taxon>Crustacea</taxon>
        <taxon>Branchiopoda</taxon>
        <taxon>Diplostraca</taxon>
        <taxon>Cladocera</taxon>
        <taxon>Anomopoda</taxon>
        <taxon>Daphniidae</taxon>
        <taxon>Daphnia</taxon>
    </lineage>
</organism>
<dbReference type="AlphaFoldDB" id="A0A8J2RDF3"/>
<protein>
    <recommendedName>
        <fullName evidence="2">Ig-like domain-containing protein</fullName>
    </recommendedName>
</protein>
<dbReference type="FunFam" id="2.60.40.10:FF:000333">
    <property type="entry name" value="Down syndrome cell adhesion molecule"/>
    <property type="match status" value="1"/>
</dbReference>
<dbReference type="SMART" id="SM00408">
    <property type="entry name" value="IGc2"/>
    <property type="match status" value="1"/>
</dbReference>
<dbReference type="InterPro" id="IPR003598">
    <property type="entry name" value="Ig_sub2"/>
</dbReference>
<dbReference type="SMART" id="SM00409">
    <property type="entry name" value="IG"/>
    <property type="match status" value="1"/>
</dbReference>
<dbReference type="GO" id="GO:0030424">
    <property type="term" value="C:axon"/>
    <property type="evidence" value="ECO:0007669"/>
    <property type="project" value="TreeGrafter"/>
</dbReference>
<dbReference type="GO" id="GO:0098632">
    <property type="term" value="F:cell-cell adhesion mediator activity"/>
    <property type="evidence" value="ECO:0007669"/>
    <property type="project" value="TreeGrafter"/>
</dbReference>
<dbReference type="PROSITE" id="PS50835">
    <property type="entry name" value="IG_LIKE"/>
    <property type="match status" value="2"/>
</dbReference>
<evidence type="ECO:0000313" key="3">
    <source>
        <dbReference type="EMBL" id="CAH0099527.1"/>
    </source>
</evidence>
<dbReference type="OrthoDB" id="6335524at2759"/>
<evidence type="ECO:0000259" key="2">
    <source>
        <dbReference type="PROSITE" id="PS50835"/>
    </source>
</evidence>
<evidence type="ECO:0000256" key="1">
    <source>
        <dbReference type="ARBA" id="ARBA00023319"/>
    </source>
</evidence>
<gene>
    <name evidence="3" type="ORF">DGAL_LOCUS1667</name>
</gene>
<dbReference type="GO" id="GO:0005886">
    <property type="term" value="C:plasma membrane"/>
    <property type="evidence" value="ECO:0007669"/>
    <property type="project" value="TreeGrafter"/>
</dbReference>
<dbReference type="Pfam" id="PF13927">
    <property type="entry name" value="Ig_3"/>
    <property type="match status" value="2"/>
</dbReference>
<keyword evidence="4" id="KW-1185">Reference proteome</keyword>
<dbReference type="InterPro" id="IPR003599">
    <property type="entry name" value="Ig_sub"/>
</dbReference>
<feature type="domain" description="Ig-like" evidence="2">
    <location>
        <begin position="101"/>
        <end position="151"/>
    </location>
</feature>
<dbReference type="InterPro" id="IPR036179">
    <property type="entry name" value="Ig-like_dom_sf"/>
</dbReference>
<dbReference type="GO" id="GO:0007411">
    <property type="term" value="P:axon guidance"/>
    <property type="evidence" value="ECO:0007669"/>
    <property type="project" value="TreeGrafter"/>
</dbReference>